<keyword evidence="4" id="KW-1185">Reference proteome</keyword>
<feature type="region of interest" description="Disordered" evidence="1">
    <location>
        <begin position="150"/>
        <end position="219"/>
    </location>
</feature>
<comment type="caution">
    <text evidence="3">The sequence shown here is derived from an EMBL/GenBank/DDBJ whole genome shotgun (WGS) entry which is preliminary data.</text>
</comment>
<keyword evidence="2" id="KW-1133">Transmembrane helix</keyword>
<feature type="non-terminal residue" evidence="3">
    <location>
        <position position="1"/>
    </location>
</feature>
<organism evidence="3 4">
    <name type="scientific">Meganyctiphanes norvegica</name>
    <name type="common">Northern krill</name>
    <name type="synonym">Thysanopoda norvegica</name>
    <dbReference type="NCBI Taxonomy" id="48144"/>
    <lineage>
        <taxon>Eukaryota</taxon>
        <taxon>Metazoa</taxon>
        <taxon>Ecdysozoa</taxon>
        <taxon>Arthropoda</taxon>
        <taxon>Crustacea</taxon>
        <taxon>Multicrustacea</taxon>
        <taxon>Malacostraca</taxon>
        <taxon>Eumalacostraca</taxon>
        <taxon>Eucarida</taxon>
        <taxon>Euphausiacea</taxon>
        <taxon>Euphausiidae</taxon>
        <taxon>Meganyctiphanes</taxon>
    </lineage>
</organism>
<feature type="transmembrane region" description="Helical" evidence="2">
    <location>
        <begin position="24"/>
        <end position="42"/>
    </location>
</feature>
<name>A0AAV2QLZ7_MEGNR</name>
<dbReference type="AlphaFoldDB" id="A0AAV2QLZ7"/>
<proteinExistence type="predicted"/>
<evidence type="ECO:0000256" key="2">
    <source>
        <dbReference type="SAM" id="Phobius"/>
    </source>
</evidence>
<evidence type="ECO:0000313" key="4">
    <source>
        <dbReference type="Proteomes" id="UP001497623"/>
    </source>
</evidence>
<gene>
    <name evidence="3" type="ORF">MNOR_LOCUS13681</name>
</gene>
<feature type="compositionally biased region" description="Low complexity" evidence="1">
    <location>
        <begin position="150"/>
        <end position="163"/>
    </location>
</feature>
<dbReference type="EMBL" id="CAXKWB010007935">
    <property type="protein sequence ID" value="CAL4089013.1"/>
    <property type="molecule type" value="Genomic_DNA"/>
</dbReference>
<reference evidence="3 4" key="1">
    <citation type="submission" date="2024-05" db="EMBL/GenBank/DDBJ databases">
        <authorList>
            <person name="Wallberg A."/>
        </authorList>
    </citation>
    <scope>NUCLEOTIDE SEQUENCE [LARGE SCALE GENOMIC DNA]</scope>
</reference>
<dbReference type="Proteomes" id="UP001497623">
    <property type="component" value="Unassembled WGS sequence"/>
</dbReference>
<keyword evidence="2" id="KW-0472">Membrane</keyword>
<sequence>LTSQLGRACFIIHCRDIMRNTLNFWGISLVTTTVAVAVAVNLESSARGSKDGVLPIKSADFLRLTENEVKFTNWESMAERKKSCAPTILCTRAGGYCVRSRADCTGVVDPHGCRRGRSCKCCIPDQTSPAPPACPSVDCTPCPTSDITTGGPTTYIPTEGPTTAITPKGPTTARNTEGPTTAETTESQNTTRTTDGPTTARITKGPITTKTTEGPTTARITEGPTAAITTEDDPTESNLPWVTVNSDQFVRLDQQASWDDARTLCRRQGLDLFEHPRDVVALSKYLDENFSS</sequence>
<keyword evidence="2" id="KW-0812">Transmembrane</keyword>
<evidence type="ECO:0008006" key="5">
    <source>
        <dbReference type="Google" id="ProtNLM"/>
    </source>
</evidence>
<feature type="non-terminal residue" evidence="3">
    <location>
        <position position="292"/>
    </location>
</feature>
<feature type="compositionally biased region" description="Low complexity" evidence="1">
    <location>
        <begin position="180"/>
        <end position="217"/>
    </location>
</feature>
<evidence type="ECO:0000313" key="3">
    <source>
        <dbReference type="EMBL" id="CAL4089013.1"/>
    </source>
</evidence>
<evidence type="ECO:0000256" key="1">
    <source>
        <dbReference type="SAM" id="MobiDB-lite"/>
    </source>
</evidence>
<protein>
    <recommendedName>
        <fullName evidence="5">C-type lectin domain-containing protein</fullName>
    </recommendedName>
</protein>
<accession>A0AAV2QLZ7</accession>